<dbReference type="Pfam" id="PF08591">
    <property type="entry name" value="RNR_inhib"/>
    <property type="match status" value="1"/>
</dbReference>
<keyword evidence="5" id="KW-0539">Nucleus</keyword>
<dbReference type="PANTHER" id="PTHR28081:SF1">
    <property type="entry name" value="DAMAGE-REGULATED IMPORT FACILITATOR 1"/>
    <property type="match status" value="1"/>
</dbReference>
<feature type="compositionally biased region" description="Polar residues" evidence="6">
    <location>
        <begin position="29"/>
        <end position="38"/>
    </location>
</feature>
<dbReference type="GO" id="GO:1990846">
    <property type="term" value="F:ribonucleoside-diphosphate reductase inhibitor activity"/>
    <property type="evidence" value="ECO:0007669"/>
    <property type="project" value="TreeGrafter"/>
</dbReference>
<dbReference type="Proteomes" id="UP001286456">
    <property type="component" value="Unassembled WGS sequence"/>
</dbReference>
<gene>
    <name evidence="7" type="ORF">B0T19DRAFT_8136</name>
</gene>
<reference evidence="7" key="1">
    <citation type="journal article" date="2023" name="Mol. Phylogenet. Evol.">
        <title>Genome-scale phylogeny and comparative genomics of the fungal order Sordariales.</title>
        <authorList>
            <person name="Hensen N."/>
            <person name="Bonometti L."/>
            <person name="Westerberg I."/>
            <person name="Brannstrom I.O."/>
            <person name="Guillou S."/>
            <person name="Cros-Aarteil S."/>
            <person name="Calhoun S."/>
            <person name="Haridas S."/>
            <person name="Kuo A."/>
            <person name="Mondo S."/>
            <person name="Pangilinan J."/>
            <person name="Riley R."/>
            <person name="LaButti K."/>
            <person name="Andreopoulos B."/>
            <person name="Lipzen A."/>
            <person name="Chen C."/>
            <person name="Yan M."/>
            <person name="Daum C."/>
            <person name="Ng V."/>
            <person name="Clum A."/>
            <person name="Steindorff A."/>
            <person name="Ohm R.A."/>
            <person name="Martin F."/>
            <person name="Silar P."/>
            <person name="Natvig D.O."/>
            <person name="Lalanne C."/>
            <person name="Gautier V."/>
            <person name="Ament-Velasquez S.L."/>
            <person name="Kruys A."/>
            <person name="Hutchinson M.I."/>
            <person name="Powell A.J."/>
            <person name="Barry K."/>
            <person name="Miller A.N."/>
            <person name="Grigoriev I.V."/>
            <person name="Debuchy R."/>
            <person name="Gladieux P."/>
            <person name="Hiltunen Thoren M."/>
            <person name="Johannesson H."/>
        </authorList>
    </citation>
    <scope>NUCLEOTIDE SEQUENCE</scope>
    <source>
        <strain evidence="7">SMH4131-1</strain>
    </source>
</reference>
<feature type="region of interest" description="Disordered" evidence="6">
    <location>
        <begin position="133"/>
        <end position="168"/>
    </location>
</feature>
<comment type="caution">
    <text evidence="7">The sequence shown here is derived from an EMBL/GenBank/DDBJ whole genome shotgun (WGS) entry which is preliminary data.</text>
</comment>
<dbReference type="PANTHER" id="PTHR28081">
    <property type="entry name" value="DAMAGE-REGULATED IMPORT FACILITATOR 1-RELATED"/>
    <property type="match status" value="1"/>
</dbReference>
<dbReference type="EMBL" id="JAUEPO010000001">
    <property type="protein sequence ID" value="KAK3335435.1"/>
    <property type="molecule type" value="Genomic_DNA"/>
</dbReference>
<feature type="region of interest" description="Disordered" evidence="6">
    <location>
        <begin position="1"/>
        <end position="20"/>
    </location>
</feature>
<dbReference type="GO" id="GO:0005737">
    <property type="term" value="C:cytoplasm"/>
    <property type="evidence" value="ECO:0007669"/>
    <property type="project" value="UniProtKB-SubCell"/>
</dbReference>
<comment type="subcellular location">
    <subcellularLocation>
        <location evidence="2">Cytoplasm</location>
    </subcellularLocation>
    <subcellularLocation>
        <location evidence="1">Nucleus</location>
    </subcellularLocation>
</comment>
<evidence type="ECO:0000256" key="4">
    <source>
        <dbReference type="ARBA" id="ARBA00022490"/>
    </source>
</evidence>
<evidence type="ECO:0000256" key="6">
    <source>
        <dbReference type="SAM" id="MobiDB-lite"/>
    </source>
</evidence>
<name>A0AAE0MKG2_9PEZI</name>
<protein>
    <submittedName>
        <fullName evidence="7">Ribonucleotide reductase inhibitor-domain-containing protein</fullName>
    </submittedName>
</protein>
<feature type="region of interest" description="Disordered" evidence="6">
    <location>
        <begin position="29"/>
        <end position="52"/>
    </location>
</feature>
<accession>A0AAE0MKG2</accession>
<sequence length="276" mass="29294">MSGNSRAKRQFAGAASDPAQRQITSFFNKASSGGNASRTLPEDVATGPLQGPILPHHIQSSLINVGMRVRKSVPEGYKTGGGGGIYPTFSLWSESSSDLKPTPSAPLPARQTSAMRELTPFCGINKVGGLAVQPSPDLDDMPGLTSSQDSLASTASTASRPTPHPSNRKRLFITDEEYNDDCETTEEAGAAHGGPWLKIDDWLDGEMSPRSLAPVGWENARVMAVPKRRGAHKPQVSNGAAVVLAGLGQENMAVDDFEEAPFLDYGLGGDEMMELE</sequence>
<evidence type="ECO:0000256" key="5">
    <source>
        <dbReference type="ARBA" id="ARBA00023242"/>
    </source>
</evidence>
<reference evidence="7" key="2">
    <citation type="submission" date="2023-06" db="EMBL/GenBank/DDBJ databases">
        <authorList>
            <consortium name="Lawrence Berkeley National Laboratory"/>
            <person name="Haridas S."/>
            <person name="Hensen N."/>
            <person name="Bonometti L."/>
            <person name="Westerberg I."/>
            <person name="Brannstrom I.O."/>
            <person name="Guillou S."/>
            <person name="Cros-Aarteil S."/>
            <person name="Calhoun S."/>
            <person name="Kuo A."/>
            <person name="Mondo S."/>
            <person name="Pangilinan J."/>
            <person name="Riley R."/>
            <person name="Labutti K."/>
            <person name="Andreopoulos B."/>
            <person name="Lipzen A."/>
            <person name="Chen C."/>
            <person name="Yanf M."/>
            <person name="Daum C."/>
            <person name="Ng V."/>
            <person name="Clum A."/>
            <person name="Steindorff A."/>
            <person name="Ohm R."/>
            <person name="Martin F."/>
            <person name="Silar P."/>
            <person name="Natvig D."/>
            <person name="Lalanne C."/>
            <person name="Gautier V."/>
            <person name="Ament-Velasquez S.L."/>
            <person name="Kruys A."/>
            <person name="Hutchinson M.I."/>
            <person name="Powell A.J."/>
            <person name="Barry K."/>
            <person name="Miller A.N."/>
            <person name="Grigoriev I.V."/>
            <person name="Debuchy R."/>
            <person name="Gladieux P."/>
            <person name="Thoren M.H."/>
            <person name="Johannesson H."/>
        </authorList>
    </citation>
    <scope>NUCLEOTIDE SEQUENCE</scope>
    <source>
        <strain evidence="7">SMH4131-1</strain>
    </source>
</reference>
<evidence type="ECO:0000256" key="1">
    <source>
        <dbReference type="ARBA" id="ARBA00004123"/>
    </source>
</evidence>
<dbReference type="InterPro" id="IPR013900">
    <property type="entry name" value="RNR_inhibitor"/>
</dbReference>
<keyword evidence="8" id="KW-1185">Reference proteome</keyword>
<feature type="compositionally biased region" description="Polar residues" evidence="6">
    <location>
        <begin position="144"/>
        <end position="160"/>
    </location>
</feature>
<evidence type="ECO:0000313" key="7">
    <source>
        <dbReference type="EMBL" id="KAK3335435.1"/>
    </source>
</evidence>
<organism evidence="7 8">
    <name type="scientific">Cercophora scortea</name>
    <dbReference type="NCBI Taxonomy" id="314031"/>
    <lineage>
        <taxon>Eukaryota</taxon>
        <taxon>Fungi</taxon>
        <taxon>Dikarya</taxon>
        <taxon>Ascomycota</taxon>
        <taxon>Pezizomycotina</taxon>
        <taxon>Sordariomycetes</taxon>
        <taxon>Sordariomycetidae</taxon>
        <taxon>Sordariales</taxon>
        <taxon>Lasiosphaeriaceae</taxon>
        <taxon>Cercophora</taxon>
    </lineage>
</organism>
<comment type="similarity">
    <text evidence="3">Belongs to the DIF1/spd1 family.</text>
</comment>
<evidence type="ECO:0000313" key="8">
    <source>
        <dbReference type="Proteomes" id="UP001286456"/>
    </source>
</evidence>
<evidence type="ECO:0000256" key="2">
    <source>
        <dbReference type="ARBA" id="ARBA00004496"/>
    </source>
</evidence>
<dbReference type="GO" id="GO:0005634">
    <property type="term" value="C:nucleus"/>
    <property type="evidence" value="ECO:0007669"/>
    <property type="project" value="UniProtKB-SubCell"/>
</dbReference>
<dbReference type="AlphaFoldDB" id="A0AAE0MKG2"/>
<proteinExistence type="inferred from homology"/>
<keyword evidence="4" id="KW-0963">Cytoplasm</keyword>
<evidence type="ECO:0000256" key="3">
    <source>
        <dbReference type="ARBA" id="ARBA00005459"/>
    </source>
</evidence>
<dbReference type="GO" id="GO:0008104">
    <property type="term" value="P:intracellular protein localization"/>
    <property type="evidence" value="ECO:0007669"/>
    <property type="project" value="TreeGrafter"/>
</dbReference>